<dbReference type="PANTHER" id="PTHR10640">
    <property type="entry name" value="METHYLTHIORIBULOSE-1-PHOSPHATE DEHYDRATASE"/>
    <property type="match status" value="1"/>
</dbReference>
<protein>
    <recommendedName>
        <fullName evidence="6">Class II aldolase/adducin N-terminal domain-containing protein</fullName>
    </recommendedName>
</protein>
<dbReference type="NCBIfam" id="TIGR03328">
    <property type="entry name" value="salvage_mtnB"/>
    <property type="match status" value="1"/>
</dbReference>
<dbReference type="OrthoDB" id="1867259at2759"/>
<dbReference type="InterPro" id="IPR011051">
    <property type="entry name" value="RmlC_Cupin_sf"/>
</dbReference>
<evidence type="ECO:0000256" key="4">
    <source>
        <dbReference type="ARBA" id="ARBA00023167"/>
    </source>
</evidence>
<dbReference type="Pfam" id="PF00596">
    <property type="entry name" value="Aldolase_II"/>
    <property type="match status" value="1"/>
</dbReference>
<dbReference type="CDD" id="cd02232">
    <property type="entry name" value="cupin_ARD"/>
    <property type="match status" value="1"/>
</dbReference>
<evidence type="ECO:0000256" key="5">
    <source>
        <dbReference type="ARBA" id="ARBA00023239"/>
    </source>
</evidence>
<sequence length="417" mass="46692">MQRRRRSSIENTPDKQRICDLMESFHSLGWCSGSGGGCSTRSSLCSDNILVAPSGVNKEMMDVDDIILMNNDGEELENCNALRPSACLSIFKQIYALSPTCGAIIHSHSPTFVKITNIFKSTEFKCSDFEMIKGVQGHKNTDVLRIPIVENTESEEELASSIAAAVKIYPNSPAVLVRNHGIYVWGSTWSSAKVHAECIDYLCAISTEMIAEGLATVDESGVCRPFTAVESEPSVHKPRVWKVPKIMASPSSIGYSSDGVSIEDGPPKSFVDFSVLEKIGVTYDLLSGQEDDPMLETIRVRDSYKNFDVVELDGAKMEPDKYEGFMTKFFETHYHEDDEVRYILAGGGYFDCRVNDEWLRIQVKVGDCISIPEFLWHRFVCDTEKRVRAMRLFKDAPKWEALTSPDQPERAEKKVGM</sequence>
<proteinExistence type="predicted"/>
<feature type="domain" description="Class II aldolase/adducin N-terminal" evidence="6">
    <location>
        <begin position="16"/>
        <end position="207"/>
    </location>
</feature>
<comment type="caution">
    <text evidence="7">The sequence shown here is derived from an EMBL/GenBank/DDBJ whole genome shotgun (WGS) entry which is preliminary data.</text>
</comment>
<dbReference type="Proteomes" id="UP001165122">
    <property type="component" value="Unassembled WGS sequence"/>
</dbReference>
<keyword evidence="1" id="KW-0028">Amino-acid biosynthesis</keyword>
<dbReference type="FunFam" id="3.40.225.10:FF:000003">
    <property type="entry name" value="Methylthioribulose-1-phosphate dehydratase"/>
    <property type="match status" value="1"/>
</dbReference>
<dbReference type="GO" id="GO:0046872">
    <property type="term" value="F:metal ion binding"/>
    <property type="evidence" value="ECO:0007669"/>
    <property type="project" value="UniProtKB-KW"/>
</dbReference>
<dbReference type="Gene3D" id="3.40.225.10">
    <property type="entry name" value="Class II aldolase/adducin N-terminal domain"/>
    <property type="match status" value="1"/>
</dbReference>
<dbReference type="InterPro" id="IPR004313">
    <property type="entry name" value="ARD"/>
</dbReference>
<dbReference type="EMBL" id="BRXW01000642">
    <property type="protein sequence ID" value="GMH71702.1"/>
    <property type="molecule type" value="Genomic_DNA"/>
</dbReference>
<dbReference type="GO" id="GO:0019509">
    <property type="term" value="P:L-methionine salvage from methylthioadenosine"/>
    <property type="evidence" value="ECO:0007669"/>
    <property type="project" value="InterPro"/>
</dbReference>
<accession>A0A9W7EAC4</accession>
<dbReference type="Gene3D" id="2.60.120.10">
    <property type="entry name" value="Jelly Rolls"/>
    <property type="match status" value="1"/>
</dbReference>
<name>A0A9W7EAC4_9STRA</name>
<evidence type="ECO:0000313" key="8">
    <source>
        <dbReference type="Proteomes" id="UP001165122"/>
    </source>
</evidence>
<evidence type="ECO:0000256" key="3">
    <source>
        <dbReference type="ARBA" id="ARBA00022833"/>
    </source>
</evidence>
<dbReference type="AlphaFoldDB" id="A0A9W7EAC4"/>
<dbReference type="InterPro" id="IPR001303">
    <property type="entry name" value="Aldolase_II/adducin_N"/>
</dbReference>
<dbReference type="SMART" id="SM01007">
    <property type="entry name" value="Aldolase_II"/>
    <property type="match status" value="1"/>
</dbReference>
<dbReference type="InterPro" id="IPR017714">
    <property type="entry name" value="MethylthioRu-1-P_deHdtase_MtnB"/>
</dbReference>
<keyword evidence="4" id="KW-0486">Methionine biosynthesis</keyword>
<evidence type="ECO:0000313" key="7">
    <source>
        <dbReference type="EMBL" id="GMH71702.1"/>
    </source>
</evidence>
<evidence type="ECO:0000256" key="1">
    <source>
        <dbReference type="ARBA" id="ARBA00022605"/>
    </source>
</evidence>
<dbReference type="GO" id="GO:0010309">
    <property type="term" value="F:acireductone dioxygenase [iron(II)-requiring] activity"/>
    <property type="evidence" value="ECO:0007669"/>
    <property type="project" value="InterPro"/>
</dbReference>
<dbReference type="SUPFAM" id="SSF53639">
    <property type="entry name" value="AraD/HMP-PK domain-like"/>
    <property type="match status" value="1"/>
</dbReference>
<keyword evidence="8" id="KW-1185">Reference proteome</keyword>
<dbReference type="GO" id="GO:0046570">
    <property type="term" value="F:methylthioribulose 1-phosphate dehydratase activity"/>
    <property type="evidence" value="ECO:0007669"/>
    <property type="project" value="TreeGrafter"/>
</dbReference>
<dbReference type="PANTHER" id="PTHR10640:SF7">
    <property type="entry name" value="METHYLTHIORIBULOSE-1-PHOSPHATE DEHYDRATASE"/>
    <property type="match status" value="1"/>
</dbReference>
<evidence type="ECO:0000256" key="2">
    <source>
        <dbReference type="ARBA" id="ARBA00022723"/>
    </source>
</evidence>
<dbReference type="InterPro" id="IPR014710">
    <property type="entry name" value="RmlC-like_jellyroll"/>
</dbReference>
<dbReference type="Pfam" id="PF03079">
    <property type="entry name" value="ARD"/>
    <property type="match status" value="1"/>
</dbReference>
<dbReference type="InterPro" id="IPR036409">
    <property type="entry name" value="Aldolase_II/adducin_N_sf"/>
</dbReference>
<dbReference type="GO" id="GO:0005737">
    <property type="term" value="C:cytoplasm"/>
    <property type="evidence" value="ECO:0007669"/>
    <property type="project" value="InterPro"/>
</dbReference>
<gene>
    <name evidence="7" type="ORF">TrLO_g15425</name>
</gene>
<dbReference type="SUPFAM" id="SSF51182">
    <property type="entry name" value="RmlC-like cupins"/>
    <property type="match status" value="1"/>
</dbReference>
<reference evidence="8" key="1">
    <citation type="journal article" date="2023" name="Commun. Biol.">
        <title>Genome analysis of Parmales, the sister group of diatoms, reveals the evolutionary specialization of diatoms from phago-mixotrophs to photoautotrophs.</title>
        <authorList>
            <person name="Ban H."/>
            <person name="Sato S."/>
            <person name="Yoshikawa S."/>
            <person name="Yamada K."/>
            <person name="Nakamura Y."/>
            <person name="Ichinomiya M."/>
            <person name="Sato N."/>
            <person name="Blanc-Mathieu R."/>
            <person name="Endo H."/>
            <person name="Kuwata A."/>
            <person name="Ogata H."/>
        </authorList>
    </citation>
    <scope>NUCLEOTIDE SEQUENCE [LARGE SCALE GENOMIC DNA]</scope>
    <source>
        <strain evidence="8">NIES 3700</strain>
    </source>
</reference>
<keyword evidence="5" id="KW-0456">Lyase</keyword>
<keyword evidence="2" id="KW-0479">Metal-binding</keyword>
<organism evidence="7 8">
    <name type="scientific">Triparma laevis f. longispina</name>
    <dbReference type="NCBI Taxonomy" id="1714387"/>
    <lineage>
        <taxon>Eukaryota</taxon>
        <taxon>Sar</taxon>
        <taxon>Stramenopiles</taxon>
        <taxon>Ochrophyta</taxon>
        <taxon>Bolidophyceae</taxon>
        <taxon>Parmales</taxon>
        <taxon>Triparmaceae</taxon>
        <taxon>Triparma</taxon>
    </lineage>
</organism>
<evidence type="ECO:0000259" key="6">
    <source>
        <dbReference type="SMART" id="SM01007"/>
    </source>
</evidence>
<keyword evidence="3" id="KW-0862">Zinc</keyword>